<evidence type="ECO:0000256" key="3">
    <source>
        <dbReference type="ARBA" id="ARBA00029631"/>
    </source>
</evidence>
<sequence length="208" mass="23064">MPDSSIEKKVEARVEKAAHDIASGEAPESTESNLRYAAYANRLRIVLAAQRYVAYTSDIGESFRPVVNPAVVSAAYGISWTYVLGDVAYEGYKAHLREQEFLESKARGDDLTGKEKPNWQLTVLQRGVFQSIASMGLPAFTIHSTVKYSGRAMKNVKNVRIRTWGPVTLGLAVVPALPYVFDAPVEEAVEWVFEQGKAAYKDFSKKDL</sequence>
<dbReference type="EMBL" id="KV454299">
    <property type="protein sequence ID" value="ODQ70735.1"/>
    <property type="molecule type" value="Genomic_DNA"/>
</dbReference>
<dbReference type="GO" id="GO:0005739">
    <property type="term" value="C:mitochondrion"/>
    <property type="evidence" value="ECO:0007669"/>
    <property type="project" value="TreeGrafter"/>
</dbReference>
<comment type="similarity">
    <text evidence="1">Belongs to the MTFP1 family.</text>
</comment>
<protein>
    <recommendedName>
        <fullName evidence="2">Mitochondrial fission process protein 1</fullName>
    </recommendedName>
    <alternativeName>
        <fullName evidence="3">Mitochondrial 18 kDa protein</fullName>
    </alternativeName>
</protein>
<dbReference type="PANTHER" id="PTHR11001:SF2">
    <property type="entry name" value="MITOCHONDRIAL FISSION PROCESS PROTEIN 1"/>
    <property type="match status" value="1"/>
</dbReference>
<evidence type="ECO:0000313" key="5">
    <source>
        <dbReference type="Proteomes" id="UP000094385"/>
    </source>
</evidence>
<dbReference type="Pfam" id="PF10558">
    <property type="entry name" value="MTP18"/>
    <property type="match status" value="1"/>
</dbReference>
<evidence type="ECO:0000256" key="1">
    <source>
        <dbReference type="ARBA" id="ARBA00009224"/>
    </source>
</evidence>
<evidence type="ECO:0000313" key="4">
    <source>
        <dbReference type="EMBL" id="ODQ70735.1"/>
    </source>
</evidence>
<dbReference type="PANTHER" id="PTHR11001">
    <property type="entry name" value="MITOCHONDRIAL FISSION PROCESS PROTEIN 1"/>
    <property type="match status" value="1"/>
</dbReference>
<dbReference type="InterPro" id="IPR019560">
    <property type="entry name" value="Mitochondrial_18_kDa_protein"/>
</dbReference>
<name>A0A1E3PZ60_LIPST</name>
<accession>A0A1E3PZ60</accession>
<dbReference type="Proteomes" id="UP000094385">
    <property type="component" value="Unassembled WGS sequence"/>
</dbReference>
<gene>
    <name evidence="4" type="ORF">LIPSTDRAFT_5497</name>
</gene>
<keyword evidence="5" id="KW-1185">Reference proteome</keyword>
<dbReference type="AlphaFoldDB" id="A0A1E3PZ60"/>
<evidence type="ECO:0000256" key="2">
    <source>
        <dbReference type="ARBA" id="ARBA00017835"/>
    </source>
</evidence>
<proteinExistence type="inferred from homology"/>
<reference evidence="4 5" key="1">
    <citation type="journal article" date="2016" name="Proc. Natl. Acad. Sci. U.S.A.">
        <title>Comparative genomics of biotechnologically important yeasts.</title>
        <authorList>
            <person name="Riley R."/>
            <person name="Haridas S."/>
            <person name="Wolfe K.H."/>
            <person name="Lopes M.R."/>
            <person name="Hittinger C.T."/>
            <person name="Goeker M."/>
            <person name="Salamov A.A."/>
            <person name="Wisecaver J.H."/>
            <person name="Long T.M."/>
            <person name="Calvey C.H."/>
            <person name="Aerts A.L."/>
            <person name="Barry K.W."/>
            <person name="Choi C."/>
            <person name="Clum A."/>
            <person name="Coughlan A.Y."/>
            <person name="Deshpande S."/>
            <person name="Douglass A.P."/>
            <person name="Hanson S.J."/>
            <person name="Klenk H.-P."/>
            <person name="LaButti K.M."/>
            <person name="Lapidus A."/>
            <person name="Lindquist E.A."/>
            <person name="Lipzen A.M."/>
            <person name="Meier-Kolthoff J.P."/>
            <person name="Ohm R.A."/>
            <person name="Otillar R.P."/>
            <person name="Pangilinan J.L."/>
            <person name="Peng Y."/>
            <person name="Rokas A."/>
            <person name="Rosa C.A."/>
            <person name="Scheuner C."/>
            <person name="Sibirny A.A."/>
            <person name="Slot J.C."/>
            <person name="Stielow J.B."/>
            <person name="Sun H."/>
            <person name="Kurtzman C.P."/>
            <person name="Blackwell M."/>
            <person name="Grigoriev I.V."/>
            <person name="Jeffries T.W."/>
        </authorList>
    </citation>
    <scope>NUCLEOTIDE SEQUENCE [LARGE SCALE GENOMIC DNA]</scope>
    <source>
        <strain evidence="4 5">NRRL Y-11557</strain>
    </source>
</reference>
<organism evidence="4 5">
    <name type="scientific">Lipomyces starkeyi NRRL Y-11557</name>
    <dbReference type="NCBI Taxonomy" id="675824"/>
    <lineage>
        <taxon>Eukaryota</taxon>
        <taxon>Fungi</taxon>
        <taxon>Dikarya</taxon>
        <taxon>Ascomycota</taxon>
        <taxon>Saccharomycotina</taxon>
        <taxon>Lipomycetes</taxon>
        <taxon>Lipomycetales</taxon>
        <taxon>Lipomycetaceae</taxon>
        <taxon>Lipomyces</taxon>
    </lineage>
</organism>
<dbReference type="GO" id="GO:0000266">
    <property type="term" value="P:mitochondrial fission"/>
    <property type="evidence" value="ECO:0007669"/>
    <property type="project" value="TreeGrafter"/>
</dbReference>
<dbReference type="OrthoDB" id="424969at2759"/>